<dbReference type="EMBL" id="CP038033">
    <property type="protein sequence ID" value="QBQ54010.1"/>
    <property type="molecule type" value="Genomic_DNA"/>
</dbReference>
<evidence type="ECO:0000259" key="7">
    <source>
        <dbReference type="Pfam" id="PF00892"/>
    </source>
</evidence>
<dbReference type="AlphaFoldDB" id="A0A4P7BXZ9"/>
<evidence type="ECO:0000256" key="3">
    <source>
        <dbReference type="ARBA" id="ARBA00022692"/>
    </source>
</evidence>
<evidence type="ECO:0000313" key="8">
    <source>
        <dbReference type="EMBL" id="QBQ54010.1"/>
    </source>
</evidence>
<feature type="transmembrane region" description="Helical" evidence="6">
    <location>
        <begin position="36"/>
        <end position="57"/>
    </location>
</feature>
<feature type="transmembrane region" description="Helical" evidence="6">
    <location>
        <begin position="69"/>
        <end position="90"/>
    </location>
</feature>
<dbReference type="RefSeq" id="WP_134357018.1">
    <property type="nucleotide sequence ID" value="NZ_CP038033.1"/>
</dbReference>
<feature type="transmembrane region" description="Helical" evidence="6">
    <location>
        <begin position="215"/>
        <end position="235"/>
    </location>
</feature>
<comment type="subcellular location">
    <subcellularLocation>
        <location evidence="1">Membrane</location>
        <topology evidence="1">Multi-pass membrane protein</topology>
    </subcellularLocation>
</comment>
<feature type="transmembrane region" description="Helical" evidence="6">
    <location>
        <begin position="268"/>
        <end position="287"/>
    </location>
</feature>
<dbReference type="OrthoDB" id="5584577at2"/>
<feature type="transmembrane region" description="Helical" evidence="6">
    <location>
        <begin position="242"/>
        <end position="262"/>
    </location>
</feature>
<dbReference type="InterPro" id="IPR037185">
    <property type="entry name" value="EmrE-like"/>
</dbReference>
<evidence type="ECO:0000256" key="6">
    <source>
        <dbReference type="SAM" id="Phobius"/>
    </source>
</evidence>
<feature type="transmembrane region" description="Helical" evidence="6">
    <location>
        <begin position="184"/>
        <end position="203"/>
    </location>
</feature>
<gene>
    <name evidence="8" type="ORF">E3U44_05430</name>
</gene>
<evidence type="ECO:0000256" key="5">
    <source>
        <dbReference type="ARBA" id="ARBA00023136"/>
    </source>
</evidence>
<feature type="domain" description="EamA" evidence="7">
    <location>
        <begin position="154"/>
        <end position="286"/>
    </location>
</feature>
<sequence length="289" mass="31284">MNTDKKFYFNIAIAVAALGAMPFFKKIAIAEGMSAFALALTSAVAAAMAAVVLNRYFSERRFPLPGFSWALFDLALIGVLSSGLVVLMNAGALTVTTATNRAVFQAMYPIATTLFAWWILDERLRALHYLLIVIMSVGILLVNTEEGHVSFNLGFWLLLATLPIMGFCDVYAKRTMSALNPSDITAGRFVFGLLFLLMILPLTNLEALGAIKHGWYWAVLGGAATSLGIFAFYRAMAIKKAGLAAAMVSISPVVTVVLEGVFLEQLFAVWQLLGIMLVVIGAMILTLKL</sequence>
<keyword evidence="3 6" id="KW-0812">Transmembrane</keyword>
<feature type="domain" description="EamA" evidence="7">
    <location>
        <begin position="8"/>
        <end position="143"/>
    </location>
</feature>
<evidence type="ECO:0000256" key="4">
    <source>
        <dbReference type="ARBA" id="ARBA00022989"/>
    </source>
</evidence>
<dbReference type="SUPFAM" id="SSF103481">
    <property type="entry name" value="Multidrug resistance efflux transporter EmrE"/>
    <property type="match status" value="2"/>
</dbReference>
<evidence type="ECO:0000313" key="9">
    <source>
        <dbReference type="Proteomes" id="UP000294325"/>
    </source>
</evidence>
<keyword evidence="4 6" id="KW-1133">Transmembrane helix</keyword>
<proteinExistence type="inferred from homology"/>
<reference evidence="8 9" key="1">
    <citation type="submission" date="2019-03" db="EMBL/GenBank/DDBJ databases">
        <title>The genome sequence of Nitrosococcus wardiae strain D1FHST reveals the archetypal metabolic capacity of ammonia-oxidizing Gammaproteobacteria.</title>
        <authorList>
            <person name="Wang L."/>
            <person name="Lim C.K."/>
            <person name="Hanson T.E."/>
            <person name="Dang H."/>
            <person name="Klotz M.G."/>
        </authorList>
    </citation>
    <scope>NUCLEOTIDE SEQUENCE [LARGE SCALE GENOMIC DNA]</scope>
    <source>
        <strain evidence="8 9">D1FHS</strain>
    </source>
</reference>
<evidence type="ECO:0000256" key="2">
    <source>
        <dbReference type="ARBA" id="ARBA00007362"/>
    </source>
</evidence>
<comment type="similarity">
    <text evidence="2">Belongs to the EamA transporter family.</text>
</comment>
<dbReference type="PANTHER" id="PTHR32322:SF2">
    <property type="entry name" value="EAMA DOMAIN-CONTAINING PROTEIN"/>
    <property type="match status" value="1"/>
</dbReference>
<feature type="transmembrane region" description="Helical" evidence="6">
    <location>
        <begin position="150"/>
        <end position="172"/>
    </location>
</feature>
<protein>
    <submittedName>
        <fullName evidence="8">DMT family transporter</fullName>
    </submittedName>
</protein>
<keyword evidence="5 6" id="KW-0472">Membrane</keyword>
<dbReference type="InterPro" id="IPR000620">
    <property type="entry name" value="EamA_dom"/>
</dbReference>
<feature type="transmembrane region" description="Helical" evidence="6">
    <location>
        <begin position="127"/>
        <end position="144"/>
    </location>
</feature>
<organism evidence="8 9">
    <name type="scientific">Nitrosococcus wardiae</name>
    <dbReference type="NCBI Taxonomy" id="1814290"/>
    <lineage>
        <taxon>Bacteria</taxon>
        <taxon>Pseudomonadati</taxon>
        <taxon>Pseudomonadota</taxon>
        <taxon>Gammaproteobacteria</taxon>
        <taxon>Chromatiales</taxon>
        <taxon>Chromatiaceae</taxon>
        <taxon>Nitrosococcus</taxon>
    </lineage>
</organism>
<dbReference type="KEGG" id="nwr:E3U44_05430"/>
<dbReference type="InterPro" id="IPR050638">
    <property type="entry name" value="AA-Vitamin_Transporters"/>
</dbReference>
<feature type="transmembrane region" description="Helical" evidence="6">
    <location>
        <begin position="102"/>
        <end position="120"/>
    </location>
</feature>
<dbReference type="GO" id="GO:0016020">
    <property type="term" value="C:membrane"/>
    <property type="evidence" value="ECO:0007669"/>
    <property type="project" value="UniProtKB-SubCell"/>
</dbReference>
<dbReference type="Pfam" id="PF00892">
    <property type="entry name" value="EamA"/>
    <property type="match status" value="2"/>
</dbReference>
<keyword evidence="9" id="KW-1185">Reference proteome</keyword>
<feature type="transmembrane region" description="Helical" evidence="6">
    <location>
        <begin position="7"/>
        <end position="24"/>
    </location>
</feature>
<dbReference type="PANTHER" id="PTHR32322">
    <property type="entry name" value="INNER MEMBRANE TRANSPORTER"/>
    <property type="match status" value="1"/>
</dbReference>
<evidence type="ECO:0000256" key="1">
    <source>
        <dbReference type="ARBA" id="ARBA00004141"/>
    </source>
</evidence>
<dbReference type="Proteomes" id="UP000294325">
    <property type="component" value="Chromosome"/>
</dbReference>
<name>A0A4P7BXZ9_9GAMM</name>
<accession>A0A4P7BXZ9</accession>